<dbReference type="EMBL" id="CP011390">
    <property type="protein sequence ID" value="ANE53377.1"/>
    <property type="molecule type" value="Genomic_DNA"/>
</dbReference>
<keyword evidence="2" id="KW-0902">Two-component regulatory system</keyword>
<dbReference type="Gene3D" id="3.40.50.2300">
    <property type="match status" value="1"/>
</dbReference>
<dbReference type="SUPFAM" id="SSF52172">
    <property type="entry name" value="CheY-like"/>
    <property type="match status" value="1"/>
</dbReference>
<evidence type="ECO:0000256" key="4">
    <source>
        <dbReference type="ARBA" id="ARBA00023125"/>
    </source>
</evidence>
<feature type="domain" description="OmpR/PhoB-type" evidence="9">
    <location>
        <begin position="124"/>
        <end position="224"/>
    </location>
</feature>
<evidence type="ECO:0000256" key="7">
    <source>
        <dbReference type="PROSITE-ProRule" id="PRU01091"/>
    </source>
</evidence>
<keyword evidence="5" id="KW-0804">Transcription</keyword>
<evidence type="ECO:0000256" key="6">
    <source>
        <dbReference type="PROSITE-ProRule" id="PRU00169"/>
    </source>
</evidence>
<keyword evidence="11" id="KW-1185">Reference proteome</keyword>
<dbReference type="InterPro" id="IPR001867">
    <property type="entry name" value="OmpR/PhoB-type_DNA-bd"/>
</dbReference>
<dbReference type="SMART" id="SM00448">
    <property type="entry name" value="REC"/>
    <property type="match status" value="1"/>
</dbReference>
<dbReference type="GO" id="GO:0032993">
    <property type="term" value="C:protein-DNA complex"/>
    <property type="evidence" value="ECO:0007669"/>
    <property type="project" value="TreeGrafter"/>
</dbReference>
<dbReference type="Proteomes" id="UP000077177">
    <property type="component" value="Chromosome"/>
</dbReference>
<keyword evidence="1 6" id="KW-0597">Phosphoprotein</keyword>
<dbReference type="PANTHER" id="PTHR48111">
    <property type="entry name" value="REGULATOR OF RPOS"/>
    <property type="match status" value="1"/>
</dbReference>
<dbReference type="Gene3D" id="6.10.250.690">
    <property type="match status" value="1"/>
</dbReference>
<evidence type="ECO:0000313" key="10">
    <source>
        <dbReference type="EMBL" id="ANE53377.1"/>
    </source>
</evidence>
<dbReference type="PROSITE" id="PS51755">
    <property type="entry name" value="OMPR_PHOB"/>
    <property type="match status" value="1"/>
</dbReference>
<gene>
    <name evidence="10" type="ORF">SY85_07975</name>
</gene>
<evidence type="ECO:0000256" key="1">
    <source>
        <dbReference type="ARBA" id="ARBA00022553"/>
    </source>
</evidence>
<dbReference type="SMART" id="SM00862">
    <property type="entry name" value="Trans_reg_C"/>
    <property type="match status" value="1"/>
</dbReference>
<organism evidence="10 11">
    <name type="scientific">Flavisolibacter tropicus</name>
    <dbReference type="NCBI Taxonomy" id="1492898"/>
    <lineage>
        <taxon>Bacteria</taxon>
        <taxon>Pseudomonadati</taxon>
        <taxon>Bacteroidota</taxon>
        <taxon>Chitinophagia</taxon>
        <taxon>Chitinophagales</taxon>
        <taxon>Chitinophagaceae</taxon>
        <taxon>Flavisolibacter</taxon>
    </lineage>
</organism>
<evidence type="ECO:0000313" key="11">
    <source>
        <dbReference type="Proteomes" id="UP000077177"/>
    </source>
</evidence>
<keyword evidence="3" id="KW-0805">Transcription regulation</keyword>
<dbReference type="InterPro" id="IPR001789">
    <property type="entry name" value="Sig_transdc_resp-reg_receiver"/>
</dbReference>
<dbReference type="GO" id="GO:0006355">
    <property type="term" value="P:regulation of DNA-templated transcription"/>
    <property type="evidence" value="ECO:0007669"/>
    <property type="project" value="InterPro"/>
</dbReference>
<evidence type="ECO:0000259" key="8">
    <source>
        <dbReference type="PROSITE" id="PS50110"/>
    </source>
</evidence>
<reference evidence="11" key="1">
    <citation type="submission" date="2015-01" db="EMBL/GenBank/DDBJ databases">
        <title>Flavisolibacter sp./LCS9/ whole genome sequencing.</title>
        <authorList>
            <person name="Kim M.K."/>
            <person name="Srinivasan S."/>
            <person name="Lee J.-J."/>
        </authorList>
    </citation>
    <scope>NUCLEOTIDE SEQUENCE [LARGE SCALE GENOMIC DNA]</scope>
    <source>
        <strain evidence="11">LCS9</strain>
    </source>
</reference>
<dbReference type="InterPro" id="IPR036388">
    <property type="entry name" value="WH-like_DNA-bd_sf"/>
</dbReference>
<feature type="DNA-binding region" description="OmpR/PhoB-type" evidence="7">
    <location>
        <begin position="124"/>
        <end position="224"/>
    </location>
</feature>
<evidence type="ECO:0000256" key="5">
    <source>
        <dbReference type="ARBA" id="ARBA00023163"/>
    </source>
</evidence>
<dbReference type="PANTHER" id="PTHR48111:SF22">
    <property type="entry name" value="REGULATOR OF RPOS"/>
    <property type="match status" value="1"/>
</dbReference>
<dbReference type="GO" id="GO:0000156">
    <property type="term" value="F:phosphorelay response regulator activity"/>
    <property type="evidence" value="ECO:0007669"/>
    <property type="project" value="TreeGrafter"/>
</dbReference>
<dbReference type="PATRIC" id="fig|1492898.3.peg.1718"/>
<name>A0A172U312_9BACT</name>
<sequence length="225" mass="25650">MKLLIIEDEPALRESIQTYLEQQGFVCEAVADFKAGLQKVQQYDYDCVVVDINLPYGSGLDIVKELKAIEAKAGIIIISARASLEDKLTGLELGSDDYLTKPFHLSELSARIQAIIRRRNFGGSKTISFQEIRLEPDAQRVSIDSKPVDLTEKEYRLLEYFIANQRRVLTKAAIATHVWGDEYEQVSNYDFIYTHIKNLRKKLIDAGSEDYIKTVHGVGYRFTDH</sequence>
<protein>
    <submittedName>
        <fullName evidence="10">Transcriptional regulator</fullName>
    </submittedName>
</protein>
<dbReference type="Pfam" id="PF00486">
    <property type="entry name" value="Trans_reg_C"/>
    <property type="match status" value="1"/>
</dbReference>
<dbReference type="OrthoDB" id="9790442at2"/>
<dbReference type="AlphaFoldDB" id="A0A172U312"/>
<evidence type="ECO:0000256" key="3">
    <source>
        <dbReference type="ARBA" id="ARBA00023015"/>
    </source>
</evidence>
<reference evidence="10 11" key="2">
    <citation type="journal article" date="2016" name="Int. J. Syst. Evol. Microbiol.">
        <title>Flavisolibacter tropicus sp. nov., isolated from tropical soil.</title>
        <authorList>
            <person name="Lee J.J."/>
            <person name="Kang M.S."/>
            <person name="Kim G.S."/>
            <person name="Lee C.S."/>
            <person name="Lim S."/>
            <person name="Lee J."/>
            <person name="Roh S.H."/>
            <person name="Kang H."/>
            <person name="Ha J.M."/>
            <person name="Bae S."/>
            <person name="Jung H.Y."/>
            <person name="Kim M.K."/>
        </authorList>
    </citation>
    <scope>NUCLEOTIDE SEQUENCE [LARGE SCALE GENOMIC DNA]</scope>
    <source>
        <strain evidence="10 11">LCS9</strain>
    </source>
</reference>
<dbReference type="CDD" id="cd00383">
    <property type="entry name" value="trans_reg_C"/>
    <property type="match status" value="1"/>
</dbReference>
<dbReference type="GO" id="GO:0000976">
    <property type="term" value="F:transcription cis-regulatory region binding"/>
    <property type="evidence" value="ECO:0007669"/>
    <property type="project" value="TreeGrafter"/>
</dbReference>
<dbReference type="InterPro" id="IPR039420">
    <property type="entry name" value="WalR-like"/>
</dbReference>
<evidence type="ECO:0000259" key="9">
    <source>
        <dbReference type="PROSITE" id="PS51755"/>
    </source>
</evidence>
<feature type="domain" description="Response regulatory" evidence="8">
    <location>
        <begin position="2"/>
        <end position="116"/>
    </location>
</feature>
<keyword evidence="4 7" id="KW-0238">DNA-binding</keyword>
<proteinExistence type="predicted"/>
<dbReference type="Gene3D" id="1.10.10.10">
    <property type="entry name" value="Winged helix-like DNA-binding domain superfamily/Winged helix DNA-binding domain"/>
    <property type="match status" value="1"/>
</dbReference>
<evidence type="ECO:0000256" key="2">
    <source>
        <dbReference type="ARBA" id="ARBA00023012"/>
    </source>
</evidence>
<dbReference type="PROSITE" id="PS50110">
    <property type="entry name" value="RESPONSE_REGULATORY"/>
    <property type="match status" value="1"/>
</dbReference>
<dbReference type="KEGG" id="fla:SY85_07975"/>
<dbReference type="GO" id="GO:0005829">
    <property type="term" value="C:cytosol"/>
    <property type="evidence" value="ECO:0007669"/>
    <property type="project" value="TreeGrafter"/>
</dbReference>
<accession>A0A172U312</accession>
<dbReference type="Pfam" id="PF00072">
    <property type="entry name" value="Response_reg"/>
    <property type="match status" value="1"/>
</dbReference>
<feature type="modified residue" description="4-aspartylphosphate" evidence="6">
    <location>
        <position position="51"/>
    </location>
</feature>
<dbReference type="InterPro" id="IPR011006">
    <property type="entry name" value="CheY-like_superfamily"/>
</dbReference>
<dbReference type="STRING" id="1492898.SY85_07975"/>